<dbReference type="AlphaFoldDB" id="A0AB39NB48"/>
<accession>A0AB39NB48</accession>
<protein>
    <recommendedName>
        <fullName evidence="3">Lipoprotein</fullName>
    </recommendedName>
</protein>
<feature type="chain" id="PRO_5044327668" description="Lipoprotein" evidence="1">
    <location>
        <begin position="28"/>
        <end position="154"/>
    </location>
</feature>
<name>A0AB39NB48_9ACTN</name>
<organism evidence="2">
    <name type="scientific">Streptomyces sp. R11</name>
    <dbReference type="NCBI Taxonomy" id="3238625"/>
    <lineage>
        <taxon>Bacteria</taxon>
        <taxon>Bacillati</taxon>
        <taxon>Actinomycetota</taxon>
        <taxon>Actinomycetes</taxon>
        <taxon>Kitasatosporales</taxon>
        <taxon>Streptomycetaceae</taxon>
        <taxon>Streptomyces</taxon>
    </lineage>
</organism>
<sequence>MQSHRGSIGRIATVGSLALLLLTTACGGGENDGAAAKSTPAKVSATVAGVVAPAKVEVIADLTGCKVKIRTEADELREGVCRTKKGDYLITTFPQEKFKLTWLDAAAVYGGKYLVGTRWVVSAKPEVLDRLRPQLGGKIQQLRGVGPTPAPSAS</sequence>
<evidence type="ECO:0000313" key="2">
    <source>
        <dbReference type="EMBL" id="XDQ14374.1"/>
    </source>
</evidence>
<reference evidence="2" key="1">
    <citation type="submission" date="2024-07" db="EMBL/GenBank/DDBJ databases">
        <authorList>
            <person name="Yu S.T."/>
        </authorList>
    </citation>
    <scope>NUCLEOTIDE SEQUENCE</scope>
    <source>
        <strain evidence="2">R11</strain>
    </source>
</reference>
<dbReference type="RefSeq" id="WP_369274346.1">
    <property type="nucleotide sequence ID" value="NZ_CP163432.1"/>
</dbReference>
<gene>
    <name evidence="2" type="ORF">AB5J55_34435</name>
</gene>
<dbReference type="EMBL" id="CP163432">
    <property type="protein sequence ID" value="XDQ14374.1"/>
    <property type="molecule type" value="Genomic_DNA"/>
</dbReference>
<proteinExistence type="predicted"/>
<evidence type="ECO:0000256" key="1">
    <source>
        <dbReference type="SAM" id="SignalP"/>
    </source>
</evidence>
<dbReference type="PROSITE" id="PS51257">
    <property type="entry name" value="PROKAR_LIPOPROTEIN"/>
    <property type="match status" value="1"/>
</dbReference>
<feature type="signal peptide" evidence="1">
    <location>
        <begin position="1"/>
        <end position="27"/>
    </location>
</feature>
<keyword evidence="1" id="KW-0732">Signal</keyword>
<evidence type="ECO:0008006" key="3">
    <source>
        <dbReference type="Google" id="ProtNLM"/>
    </source>
</evidence>